<feature type="domain" description="HTH tetR-type" evidence="6">
    <location>
        <begin position="6"/>
        <end position="66"/>
    </location>
</feature>
<dbReference type="Pfam" id="PF00440">
    <property type="entry name" value="TetR_N"/>
    <property type="match status" value="1"/>
</dbReference>
<evidence type="ECO:0000256" key="4">
    <source>
        <dbReference type="PROSITE-ProRule" id="PRU00335"/>
    </source>
</evidence>
<dbReference type="STRING" id="1121927.GOHSU_46_00150"/>
<sequence length="228" mass="23642">MARPRTHDLEAILDAAEELAVTSGAAAVTVRALSESTSMSNGAIYHAFGSRAGLVGRAWLRAAQQFLAAQREAVDAARLNAGPAAPDSAAVAAVIAAADAPAAFLLAEPVRGRFLLSVARDDLLGADELPAELADRLRALDAELTRLFVDLAQQLWGRGDRTAVAVIRDCIVELPTALLLRGDRSPDPPARHRLAAAVGAVLSVPLPPVSPQPGSPQPHPATTPGKDS</sequence>
<name>L7LCQ2_9ACTN</name>
<dbReference type="PROSITE" id="PS50977">
    <property type="entry name" value="HTH_TETR_2"/>
    <property type="match status" value="1"/>
</dbReference>
<evidence type="ECO:0000259" key="6">
    <source>
        <dbReference type="PROSITE" id="PS50977"/>
    </source>
</evidence>
<protein>
    <submittedName>
        <fullName evidence="7">Putative TetR family transcriptional regulator</fullName>
    </submittedName>
</protein>
<dbReference type="InterPro" id="IPR009057">
    <property type="entry name" value="Homeodomain-like_sf"/>
</dbReference>
<proteinExistence type="predicted"/>
<keyword evidence="1" id="KW-0805">Transcription regulation</keyword>
<reference evidence="7 8" key="1">
    <citation type="submission" date="2012-12" db="EMBL/GenBank/DDBJ databases">
        <title>Whole genome shotgun sequence of Gordonia hirsuta NBRC 16056.</title>
        <authorList>
            <person name="Isaki-Nakamura S."/>
            <person name="Hosoyama A."/>
            <person name="Tsuchikane K."/>
            <person name="Katsumata H."/>
            <person name="Baba S."/>
            <person name="Yamazaki S."/>
            <person name="Fujita N."/>
        </authorList>
    </citation>
    <scope>NUCLEOTIDE SEQUENCE [LARGE SCALE GENOMIC DNA]</scope>
    <source>
        <strain evidence="7 8">NBRC 16056</strain>
    </source>
</reference>
<keyword evidence="2 4" id="KW-0238">DNA-binding</keyword>
<dbReference type="GO" id="GO:0000976">
    <property type="term" value="F:transcription cis-regulatory region binding"/>
    <property type="evidence" value="ECO:0007669"/>
    <property type="project" value="TreeGrafter"/>
</dbReference>
<dbReference type="OrthoDB" id="4377220at2"/>
<feature type="region of interest" description="Disordered" evidence="5">
    <location>
        <begin position="205"/>
        <end position="228"/>
    </location>
</feature>
<keyword evidence="8" id="KW-1185">Reference proteome</keyword>
<accession>L7LCQ2</accession>
<dbReference type="InterPro" id="IPR050109">
    <property type="entry name" value="HTH-type_TetR-like_transc_reg"/>
</dbReference>
<comment type="caution">
    <text evidence="7">The sequence shown here is derived from an EMBL/GenBank/DDBJ whole genome shotgun (WGS) entry which is preliminary data.</text>
</comment>
<dbReference type="GO" id="GO:0003700">
    <property type="term" value="F:DNA-binding transcription factor activity"/>
    <property type="evidence" value="ECO:0007669"/>
    <property type="project" value="TreeGrafter"/>
</dbReference>
<organism evidence="7 8">
    <name type="scientific">Gordonia hirsuta DSM 44140 = NBRC 16056</name>
    <dbReference type="NCBI Taxonomy" id="1121927"/>
    <lineage>
        <taxon>Bacteria</taxon>
        <taxon>Bacillati</taxon>
        <taxon>Actinomycetota</taxon>
        <taxon>Actinomycetes</taxon>
        <taxon>Mycobacteriales</taxon>
        <taxon>Gordoniaceae</taxon>
        <taxon>Gordonia</taxon>
    </lineage>
</organism>
<dbReference type="Gene3D" id="1.10.357.10">
    <property type="entry name" value="Tetracycline Repressor, domain 2"/>
    <property type="match status" value="1"/>
</dbReference>
<dbReference type="PANTHER" id="PTHR30055:SF234">
    <property type="entry name" value="HTH-TYPE TRANSCRIPTIONAL REGULATOR BETI"/>
    <property type="match status" value="1"/>
</dbReference>
<evidence type="ECO:0000256" key="1">
    <source>
        <dbReference type="ARBA" id="ARBA00023015"/>
    </source>
</evidence>
<dbReference type="Proteomes" id="UP000053405">
    <property type="component" value="Unassembled WGS sequence"/>
</dbReference>
<dbReference type="EMBL" id="BANT01000046">
    <property type="protein sequence ID" value="GAC58694.1"/>
    <property type="molecule type" value="Genomic_DNA"/>
</dbReference>
<dbReference type="InterPro" id="IPR001647">
    <property type="entry name" value="HTH_TetR"/>
</dbReference>
<evidence type="ECO:0000256" key="5">
    <source>
        <dbReference type="SAM" id="MobiDB-lite"/>
    </source>
</evidence>
<evidence type="ECO:0000256" key="3">
    <source>
        <dbReference type="ARBA" id="ARBA00023163"/>
    </source>
</evidence>
<gene>
    <name evidence="7" type="ORF">GOHSU_46_00150</name>
</gene>
<dbReference type="RefSeq" id="WP_005943318.1">
    <property type="nucleotide sequence ID" value="NZ_ATVK01000062.1"/>
</dbReference>
<dbReference type="AlphaFoldDB" id="L7LCQ2"/>
<keyword evidence="3" id="KW-0804">Transcription</keyword>
<evidence type="ECO:0000313" key="8">
    <source>
        <dbReference type="Proteomes" id="UP000053405"/>
    </source>
</evidence>
<dbReference type="SUPFAM" id="SSF46689">
    <property type="entry name" value="Homeodomain-like"/>
    <property type="match status" value="1"/>
</dbReference>
<dbReference type="PANTHER" id="PTHR30055">
    <property type="entry name" value="HTH-TYPE TRANSCRIPTIONAL REGULATOR RUTR"/>
    <property type="match status" value="1"/>
</dbReference>
<evidence type="ECO:0000256" key="2">
    <source>
        <dbReference type="ARBA" id="ARBA00023125"/>
    </source>
</evidence>
<evidence type="ECO:0000313" key="7">
    <source>
        <dbReference type="EMBL" id="GAC58694.1"/>
    </source>
</evidence>
<feature type="DNA-binding region" description="H-T-H motif" evidence="4">
    <location>
        <begin position="29"/>
        <end position="48"/>
    </location>
</feature>
<feature type="compositionally biased region" description="Pro residues" evidence="5">
    <location>
        <begin position="205"/>
        <end position="221"/>
    </location>
</feature>
<dbReference type="eggNOG" id="COG1309">
    <property type="taxonomic scope" value="Bacteria"/>
</dbReference>